<organism evidence="2 3">
    <name type="scientific">Rousettus aegyptiacus</name>
    <name type="common">Egyptian fruit bat</name>
    <name type="synonym">Pteropus aegyptiacus</name>
    <dbReference type="NCBI Taxonomy" id="9407"/>
    <lineage>
        <taxon>Eukaryota</taxon>
        <taxon>Metazoa</taxon>
        <taxon>Chordata</taxon>
        <taxon>Craniata</taxon>
        <taxon>Vertebrata</taxon>
        <taxon>Euteleostomi</taxon>
        <taxon>Mammalia</taxon>
        <taxon>Eutheria</taxon>
        <taxon>Laurasiatheria</taxon>
        <taxon>Chiroptera</taxon>
        <taxon>Yinpterochiroptera</taxon>
        <taxon>Pteropodoidea</taxon>
        <taxon>Pteropodidae</taxon>
        <taxon>Rousettinae</taxon>
        <taxon>Rousettus</taxon>
    </lineage>
</organism>
<sequence>MSPTLCQHPLVLQKQPTCLCPSAHRSQSPCGRNGTRRPRRTDHGQLFEGFWVDNVAKCGTMIDFGRDEAPEPTQFPIPEVKVLDPDGLLEEALAMFRKIQEEGD</sequence>
<proteinExistence type="predicted"/>
<feature type="region of interest" description="Disordered" evidence="1">
    <location>
        <begin position="21"/>
        <end position="43"/>
    </location>
</feature>
<evidence type="ECO:0000256" key="1">
    <source>
        <dbReference type="SAM" id="MobiDB-lite"/>
    </source>
</evidence>
<evidence type="ECO:0000313" key="3">
    <source>
        <dbReference type="Proteomes" id="UP000593571"/>
    </source>
</evidence>
<comment type="caution">
    <text evidence="2">The sequence shown here is derived from an EMBL/GenBank/DDBJ whole genome shotgun (WGS) entry which is preliminary data.</text>
</comment>
<name>A0A7J8H3H4_ROUAE</name>
<gene>
    <name evidence="2" type="ORF">HJG63_013453</name>
</gene>
<evidence type="ECO:0000313" key="2">
    <source>
        <dbReference type="EMBL" id="KAF6466389.1"/>
    </source>
</evidence>
<protein>
    <submittedName>
        <fullName evidence="2">MORN repeat containing 3</fullName>
    </submittedName>
</protein>
<reference evidence="2 3" key="1">
    <citation type="journal article" date="2020" name="Nature">
        <title>Six reference-quality genomes reveal evolution of bat adaptations.</title>
        <authorList>
            <person name="Jebb D."/>
            <person name="Huang Z."/>
            <person name="Pippel M."/>
            <person name="Hughes G.M."/>
            <person name="Lavrichenko K."/>
            <person name="Devanna P."/>
            <person name="Winkler S."/>
            <person name="Jermiin L.S."/>
            <person name="Skirmuntt E.C."/>
            <person name="Katzourakis A."/>
            <person name="Burkitt-Gray L."/>
            <person name="Ray D.A."/>
            <person name="Sullivan K.A.M."/>
            <person name="Roscito J.G."/>
            <person name="Kirilenko B.M."/>
            <person name="Davalos L.M."/>
            <person name="Corthals A.P."/>
            <person name="Power M.L."/>
            <person name="Jones G."/>
            <person name="Ransome R.D."/>
            <person name="Dechmann D.K.N."/>
            <person name="Locatelli A.G."/>
            <person name="Puechmaille S.J."/>
            <person name="Fedrigo O."/>
            <person name="Jarvis E.D."/>
            <person name="Hiller M."/>
            <person name="Vernes S.C."/>
            <person name="Myers E.W."/>
            <person name="Teeling E.C."/>
        </authorList>
    </citation>
    <scope>NUCLEOTIDE SEQUENCE [LARGE SCALE GENOMIC DNA]</scope>
    <source>
        <strain evidence="2">MRouAeg1</strain>
        <tissue evidence="2">Muscle</tissue>
    </source>
</reference>
<keyword evidence="3" id="KW-1185">Reference proteome</keyword>
<dbReference type="Proteomes" id="UP000593571">
    <property type="component" value="Unassembled WGS sequence"/>
</dbReference>
<accession>A0A7J8H3H4</accession>
<dbReference type="AlphaFoldDB" id="A0A7J8H3H4"/>
<dbReference type="EMBL" id="JACASE010000005">
    <property type="protein sequence ID" value="KAF6466389.1"/>
    <property type="molecule type" value="Genomic_DNA"/>
</dbReference>